<sequence length="490" mass="56722">MKKIQNWIDAGKYEQALERFTTLHYYDHVLADTAMYAELLDPYAILLERRLQQGDWDQGLLDFGRLSSTPGWGSLLEYNRRAIKAVLTMHCAKGNWSRCETMLKHLRIEMTSKTVARMMGTLMELKTPGEDRHSMSKYAVRGQHIVWALQTFERRLGVQVSAEALSRMVGYLGDRGLMEDAYRIYCWARKESTTGKQLNRKKTAVQHHHLGSTHRASKSILYLTMIEAAILNNDTAKAERIWHERMYRGTFNNTITFRPASLSSYNILLNIYASQLPTPNLARVHRTYRRMLNAGYSPSTYTYNILIKAFVNVEQFVQRLSSDGVRLDKRAFNIMLMGFLQLDGRIMAIDRLLKAHGDWTYWKYMQTVRKPYTLTSSELWRIWTSVTGQTKNELEQHYDRQRKKQQRRQSPSSPSLPTTATTSLSSPPSSTKLTLGFAALFEQEQEAFNQVSCKLFIKAFTLANDPSSADIVKEWMFYSYPPILEKKPLL</sequence>
<evidence type="ECO:0000313" key="3">
    <source>
        <dbReference type="EMBL" id="ORZ12409.1"/>
    </source>
</evidence>
<dbReference type="Proteomes" id="UP000193560">
    <property type="component" value="Unassembled WGS sequence"/>
</dbReference>
<dbReference type="PANTHER" id="PTHR47932">
    <property type="entry name" value="ATPASE EXPRESSION PROTEIN 3"/>
    <property type="match status" value="1"/>
</dbReference>
<evidence type="ECO:0000256" key="2">
    <source>
        <dbReference type="SAM" id="MobiDB-lite"/>
    </source>
</evidence>
<dbReference type="EMBL" id="MCGE01000019">
    <property type="protein sequence ID" value="ORZ12409.1"/>
    <property type="molecule type" value="Genomic_DNA"/>
</dbReference>
<dbReference type="PANTHER" id="PTHR47932:SF44">
    <property type="entry name" value="MIOREX COMPLEX COMPONENT 1"/>
    <property type="match status" value="1"/>
</dbReference>
<protein>
    <submittedName>
        <fullName evidence="3">Uncharacterized protein</fullName>
    </submittedName>
</protein>
<dbReference type="InterPro" id="IPR011990">
    <property type="entry name" value="TPR-like_helical_dom_sf"/>
</dbReference>
<keyword evidence="4" id="KW-1185">Reference proteome</keyword>
<reference evidence="3 4" key="1">
    <citation type="submission" date="2016-07" db="EMBL/GenBank/DDBJ databases">
        <title>Pervasive Adenine N6-methylation of Active Genes in Fungi.</title>
        <authorList>
            <consortium name="DOE Joint Genome Institute"/>
            <person name="Mondo S.J."/>
            <person name="Dannebaum R.O."/>
            <person name="Kuo R.C."/>
            <person name="Labutti K."/>
            <person name="Haridas S."/>
            <person name="Kuo A."/>
            <person name="Salamov A."/>
            <person name="Ahrendt S.R."/>
            <person name="Lipzen A."/>
            <person name="Sullivan W."/>
            <person name="Andreopoulos W.B."/>
            <person name="Clum A."/>
            <person name="Lindquist E."/>
            <person name="Daum C."/>
            <person name="Ramamoorthy G.K."/>
            <person name="Gryganskyi A."/>
            <person name="Culley D."/>
            <person name="Magnuson J.K."/>
            <person name="James T.Y."/>
            <person name="O'Malley M.A."/>
            <person name="Stajich J.E."/>
            <person name="Spatafora J.W."/>
            <person name="Visel A."/>
            <person name="Grigoriev I.V."/>
        </authorList>
    </citation>
    <scope>NUCLEOTIDE SEQUENCE [LARGE SCALE GENOMIC DNA]</scope>
    <source>
        <strain evidence="3 4">NRRL 1336</strain>
    </source>
</reference>
<proteinExistence type="predicted"/>
<dbReference type="Gene3D" id="1.25.40.10">
    <property type="entry name" value="Tetratricopeptide repeat domain"/>
    <property type="match status" value="1"/>
</dbReference>
<accession>A0A1X2I9W8</accession>
<dbReference type="OrthoDB" id="185373at2759"/>
<gene>
    <name evidence="3" type="ORF">BCR42DRAFT_493760</name>
</gene>
<evidence type="ECO:0000256" key="1">
    <source>
        <dbReference type="ARBA" id="ARBA00022737"/>
    </source>
</evidence>
<comment type="caution">
    <text evidence="3">The sequence shown here is derived from an EMBL/GenBank/DDBJ whole genome shotgun (WGS) entry which is preliminary data.</text>
</comment>
<evidence type="ECO:0000313" key="4">
    <source>
        <dbReference type="Proteomes" id="UP000193560"/>
    </source>
</evidence>
<feature type="compositionally biased region" description="Low complexity" evidence="2">
    <location>
        <begin position="408"/>
        <end position="430"/>
    </location>
</feature>
<organism evidence="3 4">
    <name type="scientific">Absidia repens</name>
    <dbReference type="NCBI Taxonomy" id="90262"/>
    <lineage>
        <taxon>Eukaryota</taxon>
        <taxon>Fungi</taxon>
        <taxon>Fungi incertae sedis</taxon>
        <taxon>Mucoromycota</taxon>
        <taxon>Mucoromycotina</taxon>
        <taxon>Mucoromycetes</taxon>
        <taxon>Mucorales</taxon>
        <taxon>Cunninghamellaceae</taxon>
        <taxon>Absidia</taxon>
    </lineage>
</organism>
<name>A0A1X2I9W8_9FUNG</name>
<dbReference type="STRING" id="90262.A0A1X2I9W8"/>
<feature type="region of interest" description="Disordered" evidence="2">
    <location>
        <begin position="395"/>
        <end position="430"/>
    </location>
</feature>
<dbReference type="AlphaFoldDB" id="A0A1X2I9W8"/>
<keyword evidence="1" id="KW-0677">Repeat</keyword>